<dbReference type="GO" id="GO:0070374">
    <property type="term" value="P:positive regulation of ERK1 and ERK2 cascade"/>
    <property type="evidence" value="ECO:0007669"/>
    <property type="project" value="TreeGrafter"/>
</dbReference>
<protein>
    <recommendedName>
        <fullName evidence="2">cDENN domain-containing protein</fullName>
    </recommendedName>
</protein>
<dbReference type="OrthoDB" id="10266080at2759"/>
<dbReference type="EMBL" id="JAFBMS010000287">
    <property type="protein sequence ID" value="KAG9331819.1"/>
    <property type="molecule type" value="Genomic_DNA"/>
</dbReference>
<evidence type="ECO:0000313" key="3">
    <source>
        <dbReference type="EMBL" id="KAG9331819.1"/>
    </source>
</evidence>
<keyword evidence="4" id="KW-1185">Reference proteome</keyword>
<feature type="compositionally biased region" description="Pro residues" evidence="1">
    <location>
        <begin position="443"/>
        <end position="462"/>
    </location>
</feature>
<sequence>MAKKLAEEESPTAGLNCRNLNPVCVFLRSPMKQEVTDRRAAVSPLCCVCAVQLSMLVCLRSSAVHAGVSTQFRCACPAMFPLARWAVPRAEVTMTANKSAKAATHTRGNKTPRVIPDRCQSASPPPILSVARGPAQALSDGEDCSGRHGYARVGGSRPLSLRDWGNRSATLRSSASSSLAYDFQTQSRLIKARSISCLDNRLSIYRPAAAPSTAAASGASTRGAEQKENRQDAAPAGEGLSWSTVSLRTPPSSSIRRQISEWECRRVALPRMSLCLEKRGPPAEPPGSLLSSPCSDVPPSRRTSASFSDRSYPEPEGVQQDPPSRKEKCAAGRGEPAGLYARSLSSRKEGGASAVLSRIQKIEQALKDSPSLAAPQYPSSCYGPDRVTPRASATSSPCSSKRGSVSSAVTEPEGSPVLGSGLDALSRVRQRFSVISTRSVSPDLPPPSSSPSTPPTPVNPVPKPKRTFEYEANRSHGCTSPSNGLPPARGSEAPPPLPSTPPPTMTRTQEGRGLHSRDRDSCESEDTASLGSSHLSSPAENGLGPVESRSRPASKSTSEENAYEDILESMRENPYEDVDLRDRGASRKAPRDSPNRMRTPQDRKFNSPPQLPSKPTSQSLRLPGVTDRKCRASRLTKRHSHDDMLLLPPPCSLLDERLSDGLPCQPRRVPKLVRRINSIYCAKRGKKRLKKLSLSSIDTASLRDDNSESESDSDDRFKAHTQRLQKLQSMLRRAPSYRTLELQLLEWQERELFQYFVVISLKKKPTKSSYAPELERPTKEMREAEQRLKAIPQFCFPDAKDWSPPSGKGPRLPEVYCVISRLGCFDLFSKILDEVERRREISAALVMELRRPADSRLEHVDLESLFRCLSVRQVVRVFASLLLERRVIFVADKLRFTPAQSHPVLGPLTTRHKCRPLGDPRPGTLGLIHPSGKPSLRLNLEVGQWRPLPWDEGRGVGGCRGVVTPGVRCLALWEGMFVQWLSLHSGAQLKQTLVWGASGQEGACDAMRKECISSPLTPLCLTPHTPISYTDVTKCLLLIGS</sequence>
<dbReference type="Pfam" id="PF02141">
    <property type="entry name" value="DENN"/>
    <property type="match status" value="1"/>
</dbReference>
<comment type="caution">
    <text evidence="3">The sequence shown here is derived from an EMBL/GenBank/DDBJ whole genome shotgun (WGS) entry which is preliminary data.</text>
</comment>
<feature type="compositionally biased region" description="Polar residues" evidence="1">
    <location>
        <begin position="551"/>
        <end position="560"/>
    </location>
</feature>
<evidence type="ECO:0000259" key="2">
    <source>
        <dbReference type="SMART" id="SM00799"/>
    </source>
</evidence>
<feature type="region of interest" description="Disordered" evidence="1">
    <location>
        <begin position="436"/>
        <end position="628"/>
    </location>
</feature>
<feature type="compositionally biased region" description="Low complexity" evidence="1">
    <location>
        <begin position="210"/>
        <end position="223"/>
    </location>
</feature>
<gene>
    <name evidence="3" type="ORF">JZ751_016973</name>
</gene>
<feature type="domain" description="cDENN" evidence="2">
    <location>
        <begin position="811"/>
        <end position="943"/>
    </location>
</feature>
<reference evidence="3" key="1">
    <citation type="thesis" date="2021" institute="BYU ScholarsArchive" country="Provo, UT, USA">
        <title>Applications of and Algorithms for Genome Assembly and Genomic Analyses with an Emphasis on Marine Teleosts.</title>
        <authorList>
            <person name="Pickett B.D."/>
        </authorList>
    </citation>
    <scope>NUCLEOTIDE SEQUENCE</scope>
    <source>
        <strain evidence="3">HI-2016</strain>
    </source>
</reference>
<dbReference type="InterPro" id="IPR001194">
    <property type="entry name" value="cDENN_dom"/>
</dbReference>
<dbReference type="PANTHER" id="PTHR15288:SF5">
    <property type="entry name" value="DENN DOMAIN-CONTAINING PROTEIN 2B"/>
    <property type="match status" value="1"/>
</dbReference>
<feature type="compositionally biased region" description="Basic and acidic residues" evidence="1">
    <location>
        <begin position="568"/>
        <end position="605"/>
    </location>
</feature>
<evidence type="ECO:0000256" key="1">
    <source>
        <dbReference type="SAM" id="MobiDB-lite"/>
    </source>
</evidence>
<proteinExistence type="predicted"/>
<dbReference type="AlphaFoldDB" id="A0A8T2MTX8"/>
<feature type="compositionally biased region" description="Polar residues" evidence="1">
    <location>
        <begin position="391"/>
        <end position="409"/>
    </location>
</feature>
<dbReference type="SMART" id="SM00799">
    <property type="entry name" value="DENN"/>
    <property type="match status" value="1"/>
</dbReference>
<feature type="compositionally biased region" description="Pro residues" evidence="1">
    <location>
        <begin position="493"/>
        <end position="504"/>
    </location>
</feature>
<evidence type="ECO:0000313" key="4">
    <source>
        <dbReference type="Proteomes" id="UP000824540"/>
    </source>
</evidence>
<feature type="region of interest" description="Disordered" evidence="1">
    <location>
        <begin position="365"/>
        <end position="423"/>
    </location>
</feature>
<feature type="region of interest" description="Disordered" evidence="1">
    <location>
        <begin position="98"/>
        <end position="118"/>
    </location>
</feature>
<organism evidence="3 4">
    <name type="scientific">Albula glossodonta</name>
    <name type="common">roundjaw bonefish</name>
    <dbReference type="NCBI Taxonomy" id="121402"/>
    <lineage>
        <taxon>Eukaryota</taxon>
        <taxon>Metazoa</taxon>
        <taxon>Chordata</taxon>
        <taxon>Craniata</taxon>
        <taxon>Vertebrata</taxon>
        <taxon>Euteleostomi</taxon>
        <taxon>Actinopterygii</taxon>
        <taxon>Neopterygii</taxon>
        <taxon>Teleostei</taxon>
        <taxon>Albuliformes</taxon>
        <taxon>Albulidae</taxon>
        <taxon>Albula</taxon>
    </lineage>
</organism>
<dbReference type="PANTHER" id="PTHR15288">
    <property type="entry name" value="DENN DOMAIN-CONTAINING PROTEIN 2"/>
    <property type="match status" value="1"/>
</dbReference>
<name>A0A8T2MTX8_9TELE</name>
<dbReference type="InterPro" id="IPR051942">
    <property type="entry name" value="DENN_domain_containing_2"/>
</dbReference>
<dbReference type="Gene3D" id="3.30.450.200">
    <property type="match status" value="2"/>
</dbReference>
<feature type="region of interest" description="Disordered" evidence="1">
    <location>
        <begin position="210"/>
        <end position="251"/>
    </location>
</feature>
<dbReference type="Proteomes" id="UP000824540">
    <property type="component" value="Unassembled WGS sequence"/>
</dbReference>
<feature type="compositionally biased region" description="Polar residues" evidence="1">
    <location>
        <begin position="527"/>
        <end position="539"/>
    </location>
</feature>
<feature type="compositionally biased region" description="Polar residues" evidence="1">
    <location>
        <begin position="241"/>
        <end position="251"/>
    </location>
</feature>
<feature type="region of interest" description="Disordered" evidence="1">
    <location>
        <begin position="699"/>
        <end position="718"/>
    </location>
</feature>
<dbReference type="Gene3D" id="3.40.50.11500">
    <property type="match status" value="1"/>
</dbReference>
<dbReference type="InterPro" id="IPR043153">
    <property type="entry name" value="DENN_C"/>
</dbReference>
<feature type="region of interest" description="Disordered" evidence="1">
    <location>
        <begin position="278"/>
        <end position="352"/>
    </location>
</feature>
<feature type="compositionally biased region" description="Basic and acidic residues" evidence="1">
    <location>
        <begin position="509"/>
        <end position="522"/>
    </location>
</feature>
<accession>A0A8T2MTX8</accession>